<reference evidence="3 4" key="2">
    <citation type="submission" date="2018-11" db="EMBL/GenBank/DDBJ databases">
        <authorList>
            <consortium name="Pathogen Informatics"/>
        </authorList>
    </citation>
    <scope>NUCLEOTIDE SEQUENCE [LARGE SCALE GENOMIC DNA]</scope>
    <source>
        <strain evidence="3 4">Egypt</strain>
    </source>
</reference>
<evidence type="ECO:0000313" key="4">
    <source>
        <dbReference type="Proteomes" id="UP000272942"/>
    </source>
</evidence>
<organism evidence="5">
    <name type="scientific">Echinostoma caproni</name>
    <dbReference type="NCBI Taxonomy" id="27848"/>
    <lineage>
        <taxon>Eukaryota</taxon>
        <taxon>Metazoa</taxon>
        <taxon>Spiralia</taxon>
        <taxon>Lophotrochozoa</taxon>
        <taxon>Platyhelminthes</taxon>
        <taxon>Trematoda</taxon>
        <taxon>Digenea</taxon>
        <taxon>Plagiorchiida</taxon>
        <taxon>Echinostomata</taxon>
        <taxon>Echinostomatoidea</taxon>
        <taxon>Echinostomatidae</taxon>
        <taxon>Echinostoma</taxon>
    </lineage>
</organism>
<dbReference type="InterPro" id="IPR036034">
    <property type="entry name" value="PDZ_sf"/>
</dbReference>
<dbReference type="SUPFAM" id="SSF50156">
    <property type="entry name" value="PDZ domain-like"/>
    <property type="match status" value="2"/>
</dbReference>
<feature type="region of interest" description="Disordered" evidence="1">
    <location>
        <begin position="140"/>
        <end position="163"/>
    </location>
</feature>
<dbReference type="Proteomes" id="UP000272942">
    <property type="component" value="Unassembled WGS sequence"/>
</dbReference>
<dbReference type="InterPro" id="IPR001478">
    <property type="entry name" value="PDZ"/>
</dbReference>
<sequence>MSSTPTTACVRLVDTQITKGPNGFGLTLAEVLTFIPNKLLGLRTPSGISPDKVGFYQRLLQIRAVSTSSLPGSPNDRDTTQSVPNNSSVRAGDMLLAVEGFRLAGCTPEYAVRLLAGIPVGGVVHVTLLRGLALAPIQHIRPKPDEMPKPPPSPAKHDSPDLNKIKSSVLSHVNDRSSGRKSETFNPLIPKDSLLRSAKKVTGQTFTQSAVNTDGGKEIYDLEICKQPTGFGFTVVKRNDKFFVESVSSNLSYIERSGHAEKKLHPGDQLLEMGHLKLDPLTQSQVTRLFDSYPVGKSVRFAVSRAD</sequence>
<dbReference type="EMBL" id="UZAN01039386">
    <property type="protein sequence ID" value="VDP65229.1"/>
    <property type="molecule type" value="Genomic_DNA"/>
</dbReference>
<gene>
    <name evidence="3" type="ORF">ECPE_LOCUS2043</name>
</gene>
<dbReference type="WBParaSite" id="ECPE_0000204301-mRNA-1">
    <property type="protein sequence ID" value="ECPE_0000204301-mRNA-1"/>
    <property type="gene ID" value="ECPE_0000204301"/>
</dbReference>
<dbReference type="SMART" id="SM00228">
    <property type="entry name" value="PDZ"/>
    <property type="match status" value="2"/>
</dbReference>
<feature type="region of interest" description="Disordered" evidence="1">
    <location>
        <begin position="67"/>
        <end position="87"/>
    </location>
</feature>
<evidence type="ECO:0000256" key="1">
    <source>
        <dbReference type="SAM" id="MobiDB-lite"/>
    </source>
</evidence>
<protein>
    <submittedName>
        <fullName evidence="5">PDZ domain-containing protein</fullName>
    </submittedName>
</protein>
<dbReference type="PANTHER" id="PTHR10316">
    <property type="entry name" value="MEMBRANE ASSOCIATED GUANYLATE KINASE-RELATED"/>
    <property type="match status" value="1"/>
</dbReference>
<dbReference type="PANTHER" id="PTHR10316:SF40">
    <property type="entry name" value="LD27118P"/>
    <property type="match status" value="1"/>
</dbReference>
<dbReference type="GO" id="GO:0007165">
    <property type="term" value="P:signal transduction"/>
    <property type="evidence" value="ECO:0007669"/>
    <property type="project" value="TreeGrafter"/>
</dbReference>
<reference evidence="5" key="1">
    <citation type="submission" date="2016-06" db="UniProtKB">
        <authorList>
            <consortium name="WormBaseParasite"/>
        </authorList>
    </citation>
    <scope>IDENTIFICATION</scope>
</reference>
<dbReference type="OrthoDB" id="6022711at2759"/>
<dbReference type="PROSITE" id="PS50106">
    <property type="entry name" value="PDZ"/>
    <property type="match status" value="1"/>
</dbReference>
<proteinExistence type="predicted"/>
<keyword evidence="4" id="KW-1185">Reference proteome</keyword>
<evidence type="ECO:0000259" key="2">
    <source>
        <dbReference type="PROSITE" id="PS50106"/>
    </source>
</evidence>
<evidence type="ECO:0000313" key="5">
    <source>
        <dbReference type="WBParaSite" id="ECPE_0000204301-mRNA-1"/>
    </source>
</evidence>
<feature type="domain" description="PDZ" evidence="2">
    <location>
        <begin position="221"/>
        <end position="292"/>
    </location>
</feature>
<accession>A0A183A508</accession>
<evidence type="ECO:0000313" key="3">
    <source>
        <dbReference type="EMBL" id="VDP65229.1"/>
    </source>
</evidence>
<dbReference type="GO" id="GO:0005737">
    <property type="term" value="C:cytoplasm"/>
    <property type="evidence" value="ECO:0007669"/>
    <property type="project" value="TreeGrafter"/>
</dbReference>
<name>A0A183A508_9TREM</name>
<dbReference type="Gene3D" id="2.30.42.10">
    <property type="match status" value="2"/>
</dbReference>
<dbReference type="AlphaFoldDB" id="A0A183A508"/>